<dbReference type="AlphaFoldDB" id="A0AAP5BCE3"/>
<dbReference type="GO" id="GO:0005886">
    <property type="term" value="C:plasma membrane"/>
    <property type="evidence" value="ECO:0007669"/>
    <property type="project" value="TreeGrafter"/>
</dbReference>
<comment type="caution">
    <text evidence="4">The sequence shown here is derived from an EMBL/GenBank/DDBJ whole genome shotgun (WGS) entry which is preliminary data.</text>
</comment>
<feature type="compositionally biased region" description="Basic and acidic residues" evidence="1">
    <location>
        <begin position="446"/>
        <end position="455"/>
    </location>
</feature>
<dbReference type="Proteomes" id="UP001209412">
    <property type="component" value="Unassembled WGS sequence"/>
</dbReference>
<sequence length="544" mass="60061">MVRLVMILLGVDYLRARWRSLQLIGWVSLVLGVVVFIDALDSALYFPITPFALLLLLEGLATLTVAWTGMGGQRTLRYVKGIAFCFAAALILAGHHHGNFILSMIFGTLFLADGLLQIVSAKVVRYRTWRLAMIGGGVEIALAVFFYQPYPTHYVGTVPYCLGLGLIFGGWNMILLSTRVRRLASNPAVASDDASADAANSAASAAVSGRLSAVEWDGPPSADEDALTVHVWTPVGSAKGEARRQLIVDRYIAAVDRNGVISTGHAALESPEGIYISLYPGVEIDRSPDDFARLLRATRENDVPGVFQPDYPTESKAWCPSTVQVRIRNYDPARLRRFWDTYRQDTTYNLTHRNCSSSVSRALEAAIEGASARVWGNLGGWRPFLRVMTTPELWVAAQLRKRAATMAWTPGLTLDYARALSMLADPRPSGWVKMARLAVRRMVRSRQEWRDEERGAPASQEAGRGHGAPRRRICRAARRRQARQAHQSRGLSRDGAATPPQPSHDTARCLACPTSNVAVKTADVSRACRFCRIVMHRFMNGNWG</sequence>
<dbReference type="RefSeq" id="WP_266257483.1">
    <property type="nucleotide sequence ID" value="NZ_JAMXWF010000006.1"/>
</dbReference>
<evidence type="ECO:0000313" key="4">
    <source>
        <dbReference type="EMBL" id="MDQ6407519.1"/>
    </source>
</evidence>
<accession>A0AAP5BCE3</accession>
<feature type="transmembrane region" description="Helical" evidence="2">
    <location>
        <begin position="21"/>
        <end position="37"/>
    </location>
</feature>
<evidence type="ECO:0000313" key="3">
    <source>
        <dbReference type="EMBL" id="MCX4145691.1"/>
    </source>
</evidence>
<gene>
    <name evidence="4" type="ORF">NIE36_09955</name>
    <name evidence="3" type="ORF">OSB80_09980</name>
</gene>
<evidence type="ECO:0000313" key="5">
    <source>
        <dbReference type="Proteomes" id="UP001209412"/>
    </source>
</evidence>
<feature type="transmembrane region" description="Helical" evidence="2">
    <location>
        <begin position="131"/>
        <end position="148"/>
    </location>
</feature>
<dbReference type="PANTHER" id="PTHR34989:SF1">
    <property type="entry name" value="PROTEIN HDED"/>
    <property type="match status" value="1"/>
</dbReference>
<dbReference type="EMBL" id="JAPKHW010000006">
    <property type="protein sequence ID" value="MCX4145691.1"/>
    <property type="molecule type" value="Genomic_DNA"/>
</dbReference>
<dbReference type="Proteomes" id="UP001242288">
    <property type="component" value="Unassembled WGS sequence"/>
</dbReference>
<organism evidence="4 6">
    <name type="scientific">Paraburkholderia madseniana</name>
    <dbReference type="NCBI Taxonomy" id="2599607"/>
    <lineage>
        <taxon>Bacteria</taxon>
        <taxon>Pseudomonadati</taxon>
        <taxon>Pseudomonadota</taxon>
        <taxon>Betaproteobacteria</taxon>
        <taxon>Burkholderiales</taxon>
        <taxon>Burkholderiaceae</taxon>
        <taxon>Paraburkholderia</taxon>
    </lineage>
</organism>
<reference evidence="4" key="1">
    <citation type="submission" date="2022-06" db="EMBL/GenBank/DDBJ databases">
        <title>PHB producers.</title>
        <authorList>
            <person name="Besaury L."/>
        </authorList>
    </citation>
    <scope>NUCLEOTIDE SEQUENCE</scope>
    <source>
        <strain evidence="4 5">SEWS6</strain>
    </source>
</reference>
<proteinExistence type="predicted"/>
<feature type="compositionally biased region" description="Basic residues" evidence="1">
    <location>
        <begin position="467"/>
        <end position="483"/>
    </location>
</feature>
<feature type="region of interest" description="Disordered" evidence="1">
    <location>
        <begin position="446"/>
        <end position="506"/>
    </location>
</feature>
<dbReference type="PANTHER" id="PTHR34989">
    <property type="entry name" value="PROTEIN HDED"/>
    <property type="match status" value="1"/>
</dbReference>
<evidence type="ECO:0000313" key="6">
    <source>
        <dbReference type="Proteomes" id="UP001242288"/>
    </source>
</evidence>
<feature type="transmembrane region" description="Helical" evidence="2">
    <location>
        <begin position="154"/>
        <end position="176"/>
    </location>
</feature>
<dbReference type="InterPro" id="IPR052712">
    <property type="entry name" value="Acid_resist_chaperone_HdeD"/>
</dbReference>
<evidence type="ECO:0000256" key="1">
    <source>
        <dbReference type="SAM" id="MobiDB-lite"/>
    </source>
</evidence>
<feature type="transmembrane region" description="Helical" evidence="2">
    <location>
        <begin position="78"/>
        <end position="94"/>
    </location>
</feature>
<protein>
    <submittedName>
        <fullName evidence="4">DUF308 domain-containing protein</fullName>
    </submittedName>
</protein>
<keyword evidence="2" id="KW-0472">Membrane</keyword>
<feature type="transmembrane region" description="Helical" evidence="2">
    <location>
        <begin position="43"/>
        <end position="66"/>
    </location>
</feature>
<keyword evidence="5" id="KW-1185">Reference proteome</keyword>
<keyword evidence="2" id="KW-0812">Transmembrane</keyword>
<feature type="transmembrane region" description="Helical" evidence="2">
    <location>
        <begin position="100"/>
        <end position="119"/>
    </location>
</feature>
<evidence type="ECO:0000256" key="2">
    <source>
        <dbReference type="SAM" id="Phobius"/>
    </source>
</evidence>
<dbReference type="EMBL" id="JAMXWF010000006">
    <property type="protein sequence ID" value="MDQ6407519.1"/>
    <property type="molecule type" value="Genomic_DNA"/>
</dbReference>
<keyword evidence="2" id="KW-1133">Transmembrane helix</keyword>
<name>A0AAP5BCE3_9BURK</name>